<keyword evidence="2" id="KW-1185">Reference proteome</keyword>
<organism evidence="1 2">
    <name type="scientific">Escherichia phage muut</name>
    <dbReference type="NCBI Taxonomy" id="2696426"/>
    <lineage>
        <taxon>Viruses</taxon>
        <taxon>Duplodnaviria</taxon>
        <taxon>Heunggongvirae</taxon>
        <taxon>Uroviricota</taxon>
        <taxon>Caudoviricetes</taxon>
        <taxon>Stephanstirmvirinae</taxon>
        <taxon>Justusliebigvirus</taxon>
        <taxon>Justusliebigvirus muut</taxon>
    </lineage>
</organism>
<evidence type="ECO:0000313" key="1">
    <source>
        <dbReference type="EMBL" id="QHR65931.1"/>
    </source>
</evidence>
<name>A0A6B9WPA7_9CAUD</name>
<evidence type="ECO:0000313" key="2">
    <source>
        <dbReference type="Proteomes" id="UP000465124"/>
    </source>
</evidence>
<reference evidence="2" key="1">
    <citation type="submission" date="2019-12" db="EMBL/GenBank/DDBJ databases">
        <authorList>
            <person name="Olsen N.S."/>
            <person name="Junco L.M.F."/>
            <person name="Kot W."/>
            <person name="Hansen L.H."/>
        </authorList>
    </citation>
    <scope>NUCLEOTIDE SEQUENCE [LARGE SCALE GENOMIC DNA]</scope>
</reference>
<gene>
    <name evidence="1" type="ORF">muut_134</name>
</gene>
<dbReference type="Proteomes" id="UP000465124">
    <property type="component" value="Segment"/>
</dbReference>
<accession>A0A6B9WPA7</accession>
<proteinExistence type="predicted"/>
<protein>
    <submittedName>
        <fullName evidence="1">Uncharacterized protein</fullName>
    </submittedName>
</protein>
<sequence>MKLDEISKALAQGQRLCARYRDQYGFITSGVILGIEGNKIFIDTLKNVVYSDNIISIKHI</sequence>
<dbReference type="EMBL" id="MN850573">
    <property type="protein sequence ID" value="QHR65931.1"/>
    <property type="molecule type" value="Genomic_DNA"/>
</dbReference>